<keyword evidence="1" id="KW-0479">Metal-binding</keyword>
<keyword evidence="7" id="KW-1185">Reference proteome</keyword>
<keyword evidence="2 4" id="KW-0863">Zinc-finger</keyword>
<protein>
    <recommendedName>
        <fullName evidence="5">RING-type domain-containing protein</fullName>
    </recommendedName>
</protein>
<dbReference type="GO" id="GO:0008270">
    <property type="term" value="F:zinc ion binding"/>
    <property type="evidence" value="ECO:0007669"/>
    <property type="project" value="UniProtKB-KW"/>
</dbReference>
<dbReference type="PROSITE" id="PS00518">
    <property type="entry name" value="ZF_RING_1"/>
    <property type="match status" value="1"/>
</dbReference>
<evidence type="ECO:0000259" key="5">
    <source>
        <dbReference type="PROSITE" id="PS50089"/>
    </source>
</evidence>
<dbReference type="Pfam" id="PF13920">
    <property type="entry name" value="zf-C3HC4_3"/>
    <property type="match status" value="1"/>
</dbReference>
<dbReference type="GO" id="GO:0005829">
    <property type="term" value="C:cytosol"/>
    <property type="evidence" value="ECO:0007669"/>
    <property type="project" value="TreeGrafter"/>
</dbReference>
<evidence type="ECO:0000313" key="7">
    <source>
        <dbReference type="Proteomes" id="UP001152484"/>
    </source>
</evidence>
<proteinExistence type="predicted"/>
<comment type="caution">
    <text evidence="6">The sequence shown here is derived from an EMBL/GenBank/DDBJ whole genome shotgun (WGS) entry which is preliminary data.</text>
</comment>
<feature type="domain" description="RING-type" evidence="5">
    <location>
        <begin position="140"/>
        <end position="178"/>
    </location>
</feature>
<dbReference type="InterPro" id="IPR013083">
    <property type="entry name" value="Znf_RING/FYVE/PHD"/>
</dbReference>
<dbReference type="PROSITE" id="PS50089">
    <property type="entry name" value="ZF_RING_2"/>
    <property type="match status" value="1"/>
</dbReference>
<evidence type="ECO:0000256" key="3">
    <source>
        <dbReference type="ARBA" id="ARBA00022833"/>
    </source>
</evidence>
<evidence type="ECO:0000256" key="1">
    <source>
        <dbReference type="ARBA" id="ARBA00022723"/>
    </source>
</evidence>
<dbReference type="PANTHER" id="PTHR15315">
    <property type="entry name" value="RING FINGER PROTEIN 41, 151"/>
    <property type="match status" value="1"/>
</dbReference>
<dbReference type="GO" id="GO:0016567">
    <property type="term" value="P:protein ubiquitination"/>
    <property type="evidence" value="ECO:0007669"/>
    <property type="project" value="TreeGrafter"/>
</dbReference>
<gene>
    <name evidence="6" type="ORF">CEURO_LOCUS12624</name>
</gene>
<dbReference type="Gene3D" id="3.30.40.10">
    <property type="entry name" value="Zinc/RING finger domain, C3HC4 (zinc finger)"/>
    <property type="match status" value="1"/>
</dbReference>
<reference evidence="6" key="1">
    <citation type="submission" date="2022-07" db="EMBL/GenBank/DDBJ databases">
        <authorList>
            <person name="Macas J."/>
            <person name="Novak P."/>
            <person name="Neumann P."/>
        </authorList>
    </citation>
    <scope>NUCLEOTIDE SEQUENCE</scope>
</reference>
<dbReference type="Proteomes" id="UP001152484">
    <property type="component" value="Unassembled WGS sequence"/>
</dbReference>
<dbReference type="InterPro" id="IPR017907">
    <property type="entry name" value="Znf_RING_CS"/>
</dbReference>
<sequence length="236" mass="27222">MGRSFKDSLKSLEADIQLANTMALGYGREIDGACIQMRLSYSPAAQFCLFLIQWFDCKVAGALGLLQVLVYMAYADGKTSMYIKERRASIRDFYEIIFPSLQILRGITDFEEIKQKEICSLRYSSKGKLSEVELEREAECGICLEPNSKVVLPDCRHSLCLGCYQDWRSRSQSCPFCRSSLRRVSSGDLWVCVEKSETVELPLILKEDWQRLYRYIEKLPVIIPEPEFAPYRPHIR</sequence>
<dbReference type="AlphaFoldDB" id="A0A9P1EB91"/>
<dbReference type="FunFam" id="3.30.40.10:FF:000660">
    <property type="entry name" value="RING/U-box superfamily protein"/>
    <property type="match status" value="1"/>
</dbReference>
<dbReference type="GO" id="GO:0061630">
    <property type="term" value="F:ubiquitin protein ligase activity"/>
    <property type="evidence" value="ECO:0007669"/>
    <property type="project" value="TreeGrafter"/>
</dbReference>
<dbReference type="SMART" id="SM00184">
    <property type="entry name" value="RING"/>
    <property type="match status" value="1"/>
</dbReference>
<dbReference type="OrthoDB" id="1630758at2759"/>
<evidence type="ECO:0000256" key="4">
    <source>
        <dbReference type="PROSITE-ProRule" id="PRU00175"/>
    </source>
</evidence>
<evidence type="ECO:0000313" key="6">
    <source>
        <dbReference type="EMBL" id="CAH9094191.1"/>
    </source>
</evidence>
<name>A0A9P1EB91_CUSEU</name>
<organism evidence="6 7">
    <name type="scientific">Cuscuta europaea</name>
    <name type="common">European dodder</name>
    <dbReference type="NCBI Taxonomy" id="41803"/>
    <lineage>
        <taxon>Eukaryota</taxon>
        <taxon>Viridiplantae</taxon>
        <taxon>Streptophyta</taxon>
        <taxon>Embryophyta</taxon>
        <taxon>Tracheophyta</taxon>
        <taxon>Spermatophyta</taxon>
        <taxon>Magnoliopsida</taxon>
        <taxon>eudicotyledons</taxon>
        <taxon>Gunneridae</taxon>
        <taxon>Pentapetalae</taxon>
        <taxon>asterids</taxon>
        <taxon>lamiids</taxon>
        <taxon>Solanales</taxon>
        <taxon>Convolvulaceae</taxon>
        <taxon>Cuscuteae</taxon>
        <taxon>Cuscuta</taxon>
        <taxon>Cuscuta subgen. Cuscuta</taxon>
    </lineage>
</organism>
<accession>A0A9P1EB91</accession>
<dbReference type="SUPFAM" id="SSF57850">
    <property type="entry name" value="RING/U-box"/>
    <property type="match status" value="1"/>
</dbReference>
<dbReference type="PANTHER" id="PTHR15315:SF75">
    <property type="entry name" value="RING_U-BOX SUPERFAMILY PROTEIN"/>
    <property type="match status" value="1"/>
</dbReference>
<keyword evidence="3" id="KW-0862">Zinc</keyword>
<dbReference type="EMBL" id="CAMAPE010000031">
    <property type="protein sequence ID" value="CAH9094191.1"/>
    <property type="molecule type" value="Genomic_DNA"/>
</dbReference>
<evidence type="ECO:0000256" key="2">
    <source>
        <dbReference type="ARBA" id="ARBA00022771"/>
    </source>
</evidence>
<dbReference type="InterPro" id="IPR001841">
    <property type="entry name" value="Znf_RING"/>
</dbReference>